<keyword evidence="6 9" id="KW-0119">Carbohydrate metabolism</keyword>
<dbReference type="EMBL" id="JBHTLS010000134">
    <property type="protein sequence ID" value="MFD1107064.1"/>
    <property type="molecule type" value="Genomic_DNA"/>
</dbReference>
<keyword evidence="7 9" id="KW-0326">Glycosidase</keyword>
<dbReference type="InterPro" id="IPR017853">
    <property type="entry name" value="GH"/>
</dbReference>
<keyword evidence="12" id="KW-1185">Reference proteome</keyword>
<evidence type="ECO:0000256" key="7">
    <source>
        <dbReference type="ARBA" id="ARBA00023295"/>
    </source>
</evidence>
<evidence type="ECO:0000256" key="5">
    <source>
        <dbReference type="ARBA" id="ARBA00022801"/>
    </source>
</evidence>
<evidence type="ECO:0000256" key="8">
    <source>
        <dbReference type="ARBA" id="ARBA00023326"/>
    </source>
</evidence>
<evidence type="ECO:0000256" key="4">
    <source>
        <dbReference type="ARBA" id="ARBA00022729"/>
    </source>
</evidence>
<evidence type="ECO:0000256" key="9">
    <source>
        <dbReference type="RuleBase" id="RU361174"/>
    </source>
</evidence>
<evidence type="ECO:0000313" key="11">
    <source>
        <dbReference type="EMBL" id="MFD1107064.1"/>
    </source>
</evidence>
<keyword evidence="5 9" id="KW-0378">Hydrolase</keyword>
<name>A0ABW3P782_9SPHN</name>
<dbReference type="PRINTS" id="PR00134">
    <property type="entry name" value="GLHYDRLASE10"/>
</dbReference>
<evidence type="ECO:0000259" key="10">
    <source>
        <dbReference type="PROSITE" id="PS51760"/>
    </source>
</evidence>
<keyword evidence="4" id="KW-0732">Signal</keyword>
<evidence type="ECO:0000256" key="6">
    <source>
        <dbReference type="ARBA" id="ARBA00023277"/>
    </source>
</evidence>
<dbReference type="PROSITE" id="PS51760">
    <property type="entry name" value="GH10_2"/>
    <property type="match status" value="1"/>
</dbReference>
<comment type="caution">
    <text evidence="11">The sequence shown here is derived from an EMBL/GenBank/DDBJ whole genome shotgun (WGS) entry which is preliminary data.</text>
</comment>
<comment type="catalytic activity">
    <reaction evidence="1 9">
        <text>Endohydrolysis of (1-&gt;4)-beta-D-xylosidic linkages in xylans.</text>
        <dbReference type="EC" id="3.2.1.8"/>
    </reaction>
</comment>
<dbReference type="InterPro" id="IPR044846">
    <property type="entry name" value="GH10"/>
</dbReference>
<dbReference type="Pfam" id="PF00331">
    <property type="entry name" value="Glyco_hydro_10"/>
    <property type="match status" value="1"/>
</dbReference>
<evidence type="ECO:0000313" key="12">
    <source>
        <dbReference type="Proteomes" id="UP001597203"/>
    </source>
</evidence>
<sequence>MNRRDLLAMGGSAALLAAAVPRIIPTAAALDDQPGSLRARADRKGLLFGSAVSGRALGDPRLQQVLIADANILVPENELKWDAVMPAPDVYDFSRAEAIYAFAKANDMKMRGHTLTWYRSEPAWASDRIAGLSAAQAGQFLEDYVGHVVGHWKGRIAQWDVINEPTTAKGALLEQLWSGKLGERYMDIALHATAEADPSALRMMNQTLIAQEWWWEDKQRDETLRVVEGLLKRGAPLQGFGYEAHLRTAYAFSEGKWARFLEELKQMGLKFMITELDVDDSGTIGDQDKRDQASAALVKSLLDVSLSFDHCLGVLTWAAGDRYSWLMQEKDRQRKDGMPLRPTPRDANFRKKPMWNAIAQALDAAPAR</sequence>
<organism evidence="11 12">
    <name type="scientific">Sphingobium olei</name>
    <dbReference type="NCBI Taxonomy" id="420955"/>
    <lineage>
        <taxon>Bacteria</taxon>
        <taxon>Pseudomonadati</taxon>
        <taxon>Pseudomonadota</taxon>
        <taxon>Alphaproteobacteria</taxon>
        <taxon>Sphingomonadales</taxon>
        <taxon>Sphingomonadaceae</taxon>
        <taxon>Sphingobium</taxon>
    </lineage>
</organism>
<comment type="similarity">
    <text evidence="2 9">Belongs to the glycosyl hydrolase 10 (cellulase F) family.</text>
</comment>
<dbReference type="RefSeq" id="WP_380914277.1">
    <property type="nucleotide sequence ID" value="NZ_JBHTLS010000134.1"/>
</dbReference>
<dbReference type="Proteomes" id="UP001597203">
    <property type="component" value="Unassembled WGS sequence"/>
</dbReference>
<feature type="domain" description="GH10" evidence="10">
    <location>
        <begin position="31"/>
        <end position="361"/>
    </location>
</feature>
<dbReference type="EC" id="3.2.1.8" evidence="9"/>
<evidence type="ECO:0000256" key="1">
    <source>
        <dbReference type="ARBA" id="ARBA00000681"/>
    </source>
</evidence>
<dbReference type="InterPro" id="IPR001000">
    <property type="entry name" value="GH10_dom"/>
</dbReference>
<dbReference type="SMART" id="SM00633">
    <property type="entry name" value="Glyco_10"/>
    <property type="match status" value="1"/>
</dbReference>
<keyword evidence="3" id="KW-0858">Xylan degradation</keyword>
<protein>
    <recommendedName>
        <fullName evidence="9">Beta-xylanase</fullName>
        <ecNumber evidence="9">3.2.1.8</ecNumber>
    </recommendedName>
</protein>
<reference evidence="12" key="1">
    <citation type="journal article" date="2019" name="Int. J. Syst. Evol. Microbiol.">
        <title>The Global Catalogue of Microorganisms (GCM) 10K type strain sequencing project: providing services to taxonomists for standard genome sequencing and annotation.</title>
        <authorList>
            <consortium name="The Broad Institute Genomics Platform"/>
            <consortium name="The Broad Institute Genome Sequencing Center for Infectious Disease"/>
            <person name="Wu L."/>
            <person name="Ma J."/>
        </authorList>
    </citation>
    <scope>NUCLEOTIDE SEQUENCE [LARGE SCALE GENOMIC DNA]</scope>
    <source>
        <strain evidence="12">CCUG 54329</strain>
    </source>
</reference>
<evidence type="ECO:0000256" key="2">
    <source>
        <dbReference type="ARBA" id="ARBA00007495"/>
    </source>
</evidence>
<evidence type="ECO:0000256" key="3">
    <source>
        <dbReference type="ARBA" id="ARBA00022651"/>
    </source>
</evidence>
<keyword evidence="8 9" id="KW-0624">Polysaccharide degradation</keyword>
<proteinExistence type="inferred from homology"/>
<dbReference type="InterPro" id="IPR006311">
    <property type="entry name" value="TAT_signal"/>
</dbReference>
<dbReference type="PANTHER" id="PTHR31490">
    <property type="entry name" value="GLYCOSYL HYDROLASE"/>
    <property type="match status" value="1"/>
</dbReference>
<accession>A0ABW3P782</accession>
<dbReference type="PANTHER" id="PTHR31490:SF88">
    <property type="entry name" value="BETA-XYLANASE"/>
    <property type="match status" value="1"/>
</dbReference>
<dbReference type="SUPFAM" id="SSF51445">
    <property type="entry name" value="(Trans)glycosidases"/>
    <property type="match status" value="1"/>
</dbReference>
<dbReference type="PROSITE" id="PS51318">
    <property type="entry name" value="TAT"/>
    <property type="match status" value="1"/>
</dbReference>
<gene>
    <name evidence="11" type="ORF">ACFQ24_19545</name>
</gene>
<dbReference type="Gene3D" id="3.20.20.80">
    <property type="entry name" value="Glycosidases"/>
    <property type="match status" value="1"/>
</dbReference>